<dbReference type="GO" id="GO:0016747">
    <property type="term" value="F:acyltransferase activity, transferring groups other than amino-acyl groups"/>
    <property type="evidence" value="ECO:0007669"/>
    <property type="project" value="InterPro"/>
</dbReference>
<dbReference type="SUPFAM" id="SSF55729">
    <property type="entry name" value="Acyl-CoA N-acyltransferases (Nat)"/>
    <property type="match status" value="1"/>
</dbReference>
<keyword evidence="2" id="KW-0808">Transferase</keyword>
<dbReference type="PANTHER" id="PTHR43415:SF3">
    <property type="entry name" value="GNAT-FAMILY ACETYLTRANSFERASE"/>
    <property type="match status" value="1"/>
</dbReference>
<dbReference type="KEGG" id="mbw:MSBRW_3543"/>
<protein>
    <submittedName>
        <fullName evidence="2">Acetyltransferase (GNAT) family protein</fullName>
    </submittedName>
</protein>
<sequence>MNLLIRPVRLSDAQDINEMRRQKEVRAHTLALPTETIEFTEGFLRSMGGDDHVLVSESEGKVVGMVGIHLLKGVRQRHSAFLGIMVRTEYQGQGIGKNLMENILDLADNWLMLIRIELDVTADNEKAINLYQSFGFEIEGTKKYAIMKDGKYADLLMMARYNIPAQFK</sequence>
<dbReference type="Pfam" id="PF00583">
    <property type="entry name" value="Acetyltransf_1"/>
    <property type="match status" value="1"/>
</dbReference>
<dbReference type="PANTHER" id="PTHR43415">
    <property type="entry name" value="SPERMIDINE N(1)-ACETYLTRANSFERASE"/>
    <property type="match status" value="1"/>
</dbReference>
<evidence type="ECO:0000313" key="3">
    <source>
        <dbReference type="Proteomes" id="UP000033038"/>
    </source>
</evidence>
<dbReference type="HOGENOM" id="CLU_013985_19_8_2"/>
<accession>A0A0E3LMC8</accession>
<dbReference type="PROSITE" id="PS51186">
    <property type="entry name" value="GNAT"/>
    <property type="match status" value="1"/>
</dbReference>
<dbReference type="AlphaFoldDB" id="A0A0E3LMC8"/>
<dbReference type="RefSeq" id="WP_011306196.1">
    <property type="nucleotide sequence ID" value="NZ_CP009526.1"/>
</dbReference>
<dbReference type="PATRIC" id="fig|1434109.4.peg.4587"/>
<dbReference type="Proteomes" id="UP000033038">
    <property type="component" value="Chromosome"/>
</dbReference>
<dbReference type="InterPro" id="IPR016181">
    <property type="entry name" value="Acyl_CoA_acyltransferase"/>
</dbReference>
<evidence type="ECO:0000259" key="1">
    <source>
        <dbReference type="PROSITE" id="PS51186"/>
    </source>
</evidence>
<dbReference type="CDD" id="cd04301">
    <property type="entry name" value="NAT_SF"/>
    <property type="match status" value="1"/>
</dbReference>
<dbReference type="EMBL" id="CP009526">
    <property type="protein sequence ID" value="AKB52796.1"/>
    <property type="molecule type" value="Genomic_DNA"/>
</dbReference>
<proteinExistence type="predicted"/>
<dbReference type="Gene3D" id="3.40.630.30">
    <property type="match status" value="1"/>
</dbReference>
<dbReference type="InterPro" id="IPR000182">
    <property type="entry name" value="GNAT_dom"/>
</dbReference>
<gene>
    <name evidence="2" type="ORF">MSBRW_3543</name>
</gene>
<feature type="domain" description="N-acetyltransferase" evidence="1">
    <location>
        <begin position="3"/>
        <end position="162"/>
    </location>
</feature>
<name>A0A0E3LMC8_METBA</name>
<reference evidence="2 3" key="1">
    <citation type="submission" date="2014-07" db="EMBL/GenBank/DDBJ databases">
        <title>Methanogenic archaea and the global carbon cycle.</title>
        <authorList>
            <person name="Henriksen J.R."/>
            <person name="Luke J."/>
            <person name="Reinhart S."/>
            <person name="Benedict M.N."/>
            <person name="Youngblut N.D."/>
            <person name="Metcalf M.E."/>
            <person name="Whitaker R.J."/>
            <person name="Metcalf W.W."/>
        </authorList>
    </citation>
    <scope>NUCLEOTIDE SEQUENCE [LARGE SCALE GENOMIC DNA]</scope>
    <source>
        <strain evidence="2 3">Wiesmoor</strain>
    </source>
</reference>
<dbReference type="GeneID" id="24825178"/>
<evidence type="ECO:0000313" key="2">
    <source>
        <dbReference type="EMBL" id="AKB52796.1"/>
    </source>
</evidence>
<organism evidence="2 3">
    <name type="scientific">Methanosarcina barkeri str. Wiesmoor</name>
    <dbReference type="NCBI Taxonomy" id="1434109"/>
    <lineage>
        <taxon>Archaea</taxon>
        <taxon>Methanobacteriati</taxon>
        <taxon>Methanobacteriota</taxon>
        <taxon>Stenosarchaea group</taxon>
        <taxon>Methanomicrobia</taxon>
        <taxon>Methanosarcinales</taxon>
        <taxon>Methanosarcinaceae</taxon>
        <taxon>Methanosarcina</taxon>
    </lineage>
</organism>